<evidence type="ECO:0000256" key="5">
    <source>
        <dbReference type="SAM" id="MobiDB-lite"/>
    </source>
</evidence>
<feature type="compositionally biased region" description="Low complexity" evidence="5">
    <location>
        <begin position="29"/>
        <end position="42"/>
    </location>
</feature>
<evidence type="ECO:0000313" key="8">
    <source>
        <dbReference type="EMBL" id="WOS40413.1"/>
    </source>
</evidence>
<feature type="chain" id="PRO_5046055952" evidence="6">
    <location>
        <begin position="18"/>
        <end position="133"/>
    </location>
</feature>
<evidence type="ECO:0000256" key="1">
    <source>
        <dbReference type="ARBA" id="ARBA00022729"/>
    </source>
</evidence>
<keyword evidence="1 6" id="KW-0732">Signal</keyword>
<name>A0ABZ0JN48_9XANT</name>
<keyword evidence="3" id="KW-0564">Palmitate</keyword>
<feature type="signal peptide" evidence="6">
    <location>
        <begin position="1"/>
        <end position="17"/>
    </location>
</feature>
<reference evidence="8 9" key="1">
    <citation type="submission" date="2023-05" db="EMBL/GenBank/DDBJ databases">
        <title>Xanthomonas rydalmerenesis sp. nov., a novel Xanthomonas species isolated from Fragaria x ananassa.</title>
        <authorList>
            <person name="McKnight D.J.E."/>
            <person name="Wong-Bajracharya J."/>
            <person name="Okoh E.B."/>
            <person name="Snijders F."/>
            <person name="Lidbetter F."/>
            <person name="Webster J."/>
            <person name="Djordjevic S.P."/>
            <person name="Bogema D.R."/>
            <person name="Chapman T.A."/>
        </authorList>
    </citation>
    <scope>NUCLEOTIDE SEQUENCE [LARGE SCALE GENOMIC DNA]</scope>
    <source>
        <strain evidence="8 9">DAR34883</strain>
    </source>
</reference>
<dbReference type="EMBL" id="CP126172">
    <property type="protein sequence ID" value="WOS40413.1"/>
    <property type="molecule type" value="Genomic_DNA"/>
</dbReference>
<keyword evidence="2" id="KW-0472">Membrane</keyword>
<accession>A0ABZ0JN48</accession>
<gene>
    <name evidence="8" type="ORF">QN243_18795</name>
</gene>
<protein>
    <submittedName>
        <fullName evidence="8">MliC family protein</fullName>
    </submittedName>
</protein>
<evidence type="ECO:0000256" key="3">
    <source>
        <dbReference type="ARBA" id="ARBA00023139"/>
    </source>
</evidence>
<evidence type="ECO:0000256" key="4">
    <source>
        <dbReference type="ARBA" id="ARBA00023288"/>
    </source>
</evidence>
<evidence type="ECO:0000313" key="9">
    <source>
        <dbReference type="Proteomes" id="UP001302020"/>
    </source>
</evidence>
<evidence type="ECO:0000259" key="7">
    <source>
        <dbReference type="Pfam" id="PF09864"/>
    </source>
</evidence>
<dbReference type="InterPro" id="IPR018660">
    <property type="entry name" value="MliC"/>
</dbReference>
<dbReference type="SUPFAM" id="SSF141488">
    <property type="entry name" value="YdhA-like"/>
    <property type="match status" value="1"/>
</dbReference>
<sequence length="133" mass="13949">MRTPLLPLLLLPLALSACQRSPTPPPAQTTPTAATSSPAAAPGLQADALPMQWRCGEELVQAAADPARERLALQVRGTRLDMQRTDAGTATGARYADALGNTFWQSQPDQATLTLAGVGETLKCVRHDSGMTG</sequence>
<keyword evidence="9" id="KW-1185">Reference proteome</keyword>
<keyword evidence="4" id="KW-0449">Lipoprotein</keyword>
<dbReference type="RefSeq" id="WP_160968124.1">
    <property type="nucleotide sequence ID" value="NZ_CP126170.1"/>
</dbReference>
<feature type="domain" description="C-type lysozyme inhibitor" evidence="7">
    <location>
        <begin position="53"/>
        <end position="118"/>
    </location>
</feature>
<evidence type="ECO:0000256" key="6">
    <source>
        <dbReference type="SAM" id="SignalP"/>
    </source>
</evidence>
<dbReference type="Gene3D" id="2.40.128.200">
    <property type="match status" value="1"/>
</dbReference>
<dbReference type="InterPro" id="IPR036328">
    <property type="entry name" value="MliC_sf"/>
</dbReference>
<feature type="region of interest" description="Disordered" evidence="5">
    <location>
        <begin position="20"/>
        <end position="46"/>
    </location>
</feature>
<organism evidence="8 9">
    <name type="scientific">Xanthomonas rydalmerensis</name>
    <dbReference type="NCBI Taxonomy" id="3046274"/>
    <lineage>
        <taxon>Bacteria</taxon>
        <taxon>Pseudomonadati</taxon>
        <taxon>Pseudomonadota</taxon>
        <taxon>Gammaproteobacteria</taxon>
        <taxon>Lysobacterales</taxon>
        <taxon>Lysobacteraceae</taxon>
        <taxon>Xanthomonas</taxon>
    </lineage>
</organism>
<proteinExistence type="predicted"/>
<dbReference type="PROSITE" id="PS51257">
    <property type="entry name" value="PROKAR_LIPOPROTEIN"/>
    <property type="match status" value="1"/>
</dbReference>
<evidence type="ECO:0000256" key="2">
    <source>
        <dbReference type="ARBA" id="ARBA00023136"/>
    </source>
</evidence>
<dbReference type="Pfam" id="PF09864">
    <property type="entry name" value="MliC"/>
    <property type="match status" value="1"/>
</dbReference>
<dbReference type="Proteomes" id="UP001302020">
    <property type="component" value="Chromosome"/>
</dbReference>